<proteinExistence type="predicted"/>
<dbReference type="EMBL" id="CAJVPW010011405">
    <property type="protein sequence ID" value="CAG8625426.1"/>
    <property type="molecule type" value="Genomic_DNA"/>
</dbReference>
<feature type="non-terminal residue" evidence="1">
    <location>
        <position position="103"/>
    </location>
</feature>
<dbReference type="Proteomes" id="UP000789366">
    <property type="component" value="Unassembled WGS sequence"/>
</dbReference>
<reference evidence="1" key="1">
    <citation type="submission" date="2021-06" db="EMBL/GenBank/DDBJ databases">
        <authorList>
            <person name="Kallberg Y."/>
            <person name="Tangrot J."/>
            <person name="Rosling A."/>
        </authorList>
    </citation>
    <scope>NUCLEOTIDE SEQUENCE</scope>
    <source>
        <strain evidence="1">28 12/20/2015</strain>
    </source>
</reference>
<accession>A0ACA9N020</accession>
<keyword evidence="2" id="KW-1185">Reference proteome</keyword>
<evidence type="ECO:0000313" key="1">
    <source>
        <dbReference type="EMBL" id="CAG8625426.1"/>
    </source>
</evidence>
<evidence type="ECO:0000313" key="2">
    <source>
        <dbReference type="Proteomes" id="UP000789366"/>
    </source>
</evidence>
<organism evidence="1 2">
    <name type="scientific">Cetraspora pellucida</name>
    <dbReference type="NCBI Taxonomy" id="1433469"/>
    <lineage>
        <taxon>Eukaryota</taxon>
        <taxon>Fungi</taxon>
        <taxon>Fungi incertae sedis</taxon>
        <taxon>Mucoromycota</taxon>
        <taxon>Glomeromycotina</taxon>
        <taxon>Glomeromycetes</taxon>
        <taxon>Diversisporales</taxon>
        <taxon>Gigasporaceae</taxon>
        <taxon>Cetraspora</taxon>
    </lineage>
</organism>
<gene>
    <name evidence="1" type="ORF">SPELUC_LOCUS8028</name>
</gene>
<name>A0ACA9N020_9GLOM</name>
<protein>
    <submittedName>
        <fullName evidence="1">4971_t:CDS:1</fullName>
    </submittedName>
</protein>
<sequence>MTSLFPTSENSDSEGSPILSSTQNQMSQPPLITQQPISQPPRTQTPDSVVSTYTLQQKQSIIASTAKLEQILQNKNKELKTWKDNYNTLLQQLGEIAPTVEKA</sequence>
<comment type="caution">
    <text evidence="1">The sequence shown here is derived from an EMBL/GenBank/DDBJ whole genome shotgun (WGS) entry which is preliminary data.</text>
</comment>